<accession>A0A6A7N2G5</accession>
<evidence type="ECO:0000313" key="1">
    <source>
        <dbReference type="EMBL" id="MQA39028.1"/>
    </source>
</evidence>
<comment type="caution">
    <text evidence="1">The sequence shown here is derived from an EMBL/GenBank/DDBJ whole genome shotgun (WGS) entry which is preliminary data.</text>
</comment>
<dbReference type="EMBL" id="WHUG01000004">
    <property type="protein sequence ID" value="MQA39028.1"/>
    <property type="molecule type" value="Genomic_DNA"/>
</dbReference>
<organism evidence="1 2">
    <name type="scientific">Rugamonas aquatica</name>
    <dbReference type="NCBI Taxonomy" id="2743357"/>
    <lineage>
        <taxon>Bacteria</taxon>
        <taxon>Pseudomonadati</taxon>
        <taxon>Pseudomonadota</taxon>
        <taxon>Betaproteobacteria</taxon>
        <taxon>Burkholderiales</taxon>
        <taxon>Oxalobacteraceae</taxon>
        <taxon>Telluria group</taxon>
        <taxon>Rugamonas</taxon>
    </lineage>
</organism>
<evidence type="ECO:0000313" key="2">
    <source>
        <dbReference type="Proteomes" id="UP000440498"/>
    </source>
</evidence>
<sequence>MSKNQPKAGSAAAPDGEVKARVLIDCDLGKCNEVVLVDAALAETMGDLIDTDPAAVAYAESIAKE</sequence>
<protein>
    <submittedName>
        <fullName evidence="1">Uncharacterized protein</fullName>
    </submittedName>
</protein>
<gene>
    <name evidence="1" type="ORF">GEV02_12760</name>
</gene>
<reference evidence="1 2" key="1">
    <citation type="submission" date="2019-10" db="EMBL/GenBank/DDBJ databases">
        <title>Two novel species isolated from a subtropical stream in China.</title>
        <authorList>
            <person name="Lu H."/>
        </authorList>
    </citation>
    <scope>NUCLEOTIDE SEQUENCE [LARGE SCALE GENOMIC DNA]</scope>
    <source>
        <strain evidence="1 2">FT29W</strain>
    </source>
</reference>
<dbReference type="Proteomes" id="UP000440498">
    <property type="component" value="Unassembled WGS sequence"/>
</dbReference>
<keyword evidence="2" id="KW-1185">Reference proteome</keyword>
<dbReference type="RefSeq" id="WP_152838326.1">
    <property type="nucleotide sequence ID" value="NZ_WHUG01000004.1"/>
</dbReference>
<dbReference type="AlphaFoldDB" id="A0A6A7N2G5"/>
<name>A0A6A7N2G5_9BURK</name>
<proteinExistence type="predicted"/>